<dbReference type="RefSeq" id="WP_006011980.1">
    <property type="nucleotide sequence ID" value="NZ_AUAV01000017.1"/>
</dbReference>
<feature type="domain" description="Urease accessory protein UreH-like transmembrane" evidence="2">
    <location>
        <begin position="9"/>
        <end position="210"/>
    </location>
</feature>
<dbReference type="PANTHER" id="PTHR42208">
    <property type="entry name" value="HEAVY METAL TRANSPORTER-RELATED"/>
    <property type="match status" value="1"/>
</dbReference>
<organism evidence="3 4">
    <name type="scientific">Brumicola pallidula DSM 14239 = ACAM 615</name>
    <dbReference type="NCBI Taxonomy" id="1121922"/>
    <lineage>
        <taxon>Bacteria</taxon>
        <taxon>Pseudomonadati</taxon>
        <taxon>Pseudomonadota</taxon>
        <taxon>Gammaproteobacteria</taxon>
        <taxon>Alteromonadales</taxon>
        <taxon>Alteromonadaceae</taxon>
        <taxon>Brumicola</taxon>
    </lineage>
</organism>
<feature type="transmembrane region" description="Helical" evidence="1">
    <location>
        <begin position="131"/>
        <end position="152"/>
    </location>
</feature>
<feature type="transmembrane region" description="Helical" evidence="1">
    <location>
        <begin position="6"/>
        <end position="33"/>
    </location>
</feature>
<dbReference type="STRING" id="1121922.GCA_000428905_03165"/>
<reference evidence="4" key="1">
    <citation type="journal article" date="2014" name="Environ. Microbiol.">
        <title>Comparative genomics of the marine bacterial genus Glaciecola reveals the high degree of genomic diversity and genomic characteristic for cold adaptation.</title>
        <authorList>
            <person name="Qin Q.L."/>
            <person name="Xie B.B."/>
            <person name="Yu Y."/>
            <person name="Shu Y.L."/>
            <person name="Rong J.C."/>
            <person name="Zhang Y.J."/>
            <person name="Zhao D.L."/>
            <person name="Chen X.L."/>
            <person name="Zhang X.Y."/>
            <person name="Chen B."/>
            <person name="Zhou B.C."/>
            <person name="Zhang Y.Z."/>
        </authorList>
    </citation>
    <scope>NUCLEOTIDE SEQUENCE [LARGE SCALE GENOMIC DNA]</scope>
    <source>
        <strain evidence="4">ACAM 615</strain>
    </source>
</reference>
<feature type="transmembrane region" description="Helical" evidence="1">
    <location>
        <begin position="80"/>
        <end position="100"/>
    </location>
</feature>
<keyword evidence="1" id="KW-0812">Transmembrane</keyword>
<feature type="transmembrane region" description="Helical" evidence="1">
    <location>
        <begin position="201"/>
        <end position="219"/>
    </location>
</feature>
<gene>
    <name evidence="3" type="ORF">GPAL_2437</name>
</gene>
<sequence length="222" mass="23922">MLDINYLGAFLIGIAGGVHCIGMCGGIASAFSFAIPKGQPQLPYICAYNLGRIISYTIAGAITGFVGGIATVNIQSGLPILQIISIIFLVLLALYIGDWYKGLSLLEKLGGKLWKKVAPLSKKLIPFKNPFYTLAYGMVWGWLPCGLVYSVLTWSLASESAMQGALVMFSFGLGTLPTLLAASLGASFLVPIFQHKMTRKIISILLFGFSLILTYNLFLSHT</sequence>
<feature type="transmembrane region" description="Helical" evidence="1">
    <location>
        <begin position="164"/>
        <end position="189"/>
    </location>
</feature>
<dbReference type="Pfam" id="PF13386">
    <property type="entry name" value="DsbD_2"/>
    <property type="match status" value="1"/>
</dbReference>
<protein>
    <submittedName>
        <fullName evidence="3">Integral membrane protein</fullName>
    </submittedName>
</protein>
<accession>K6ZK98</accession>
<evidence type="ECO:0000256" key="1">
    <source>
        <dbReference type="SAM" id="Phobius"/>
    </source>
</evidence>
<dbReference type="Proteomes" id="UP000006251">
    <property type="component" value="Unassembled WGS sequence"/>
</dbReference>
<keyword evidence="4" id="KW-1185">Reference proteome</keyword>
<feature type="transmembrane region" description="Helical" evidence="1">
    <location>
        <begin position="53"/>
        <end position="74"/>
    </location>
</feature>
<dbReference type="EMBL" id="BAEQ01000043">
    <property type="protein sequence ID" value="GAC29298.1"/>
    <property type="molecule type" value="Genomic_DNA"/>
</dbReference>
<comment type="caution">
    <text evidence="3">The sequence shown here is derived from an EMBL/GenBank/DDBJ whole genome shotgun (WGS) entry which is preliminary data.</text>
</comment>
<evidence type="ECO:0000259" key="2">
    <source>
        <dbReference type="Pfam" id="PF13386"/>
    </source>
</evidence>
<evidence type="ECO:0000313" key="3">
    <source>
        <dbReference type="EMBL" id="GAC29298.1"/>
    </source>
</evidence>
<evidence type="ECO:0000313" key="4">
    <source>
        <dbReference type="Proteomes" id="UP000006251"/>
    </source>
</evidence>
<name>K6ZK98_9ALTE</name>
<keyword evidence="1" id="KW-1133">Transmembrane helix</keyword>
<dbReference type="PANTHER" id="PTHR42208:SF1">
    <property type="entry name" value="HEAVY METAL TRANSPORTER"/>
    <property type="match status" value="1"/>
</dbReference>
<keyword evidence="1" id="KW-0472">Membrane</keyword>
<dbReference type="OrthoDB" id="9798690at2"/>
<dbReference type="AlphaFoldDB" id="K6ZK98"/>
<proteinExistence type="predicted"/>
<dbReference type="InterPro" id="IPR039447">
    <property type="entry name" value="UreH-like_TM_dom"/>
</dbReference>